<protein>
    <recommendedName>
        <fullName evidence="5">RxLR effector protein</fullName>
    </recommendedName>
</protein>
<dbReference type="GO" id="GO:0005576">
    <property type="term" value="C:extracellular region"/>
    <property type="evidence" value="ECO:0007669"/>
    <property type="project" value="UniProtKB-SubCell"/>
</dbReference>
<comment type="function">
    <text evidence="5">Effector that suppresses plant defense responses during pathogen infection.</text>
</comment>
<dbReference type="OrthoDB" id="119021at2759"/>
<keyword evidence="8" id="KW-1185">Reference proteome</keyword>
<comment type="subcellular location">
    <subcellularLocation>
        <location evidence="1 5">Secreted</location>
    </subcellularLocation>
</comment>
<evidence type="ECO:0000256" key="2">
    <source>
        <dbReference type="ARBA" id="ARBA00010400"/>
    </source>
</evidence>
<reference evidence="7" key="1">
    <citation type="submission" date="2023-04" db="EMBL/GenBank/DDBJ databases">
        <title>Phytophthora lilii NBRC 32176.</title>
        <authorList>
            <person name="Ichikawa N."/>
            <person name="Sato H."/>
            <person name="Tonouchi N."/>
        </authorList>
    </citation>
    <scope>NUCLEOTIDE SEQUENCE</scope>
    <source>
        <strain evidence="7">NBRC 32176</strain>
    </source>
</reference>
<comment type="domain">
    <text evidence="5">The RxLR-dEER motif acts to carry the protein into the host cell cytoplasm through binding to cell surface phosphatidylinositol-3-phosphate.</text>
</comment>
<evidence type="ECO:0000256" key="1">
    <source>
        <dbReference type="ARBA" id="ARBA00004613"/>
    </source>
</evidence>
<dbReference type="AlphaFoldDB" id="A0A9W6TAH2"/>
<keyword evidence="3 5" id="KW-0964">Secreted</keyword>
<accession>A0A9W6TAH2</accession>
<feature type="signal peptide" evidence="5">
    <location>
        <begin position="1"/>
        <end position="23"/>
    </location>
</feature>
<feature type="region of interest" description="Disordered" evidence="6">
    <location>
        <begin position="56"/>
        <end position="85"/>
    </location>
</feature>
<gene>
    <name evidence="7" type="ORF">Plil01_000001000</name>
</gene>
<dbReference type="InterPro" id="IPR031825">
    <property type="entry name" value="RXLR"/>
</dbReference>
<evidence type="ECO:0000256" key="6">
    <source>
        <dbReference type="SAM" id="MobiDB-lite"/>
    </source>
</evidence>
<organism evidence="7 8">
    <name type="scientific">Phytophthora lilii</name>
    <dbReference type="NCBI Taxonomy" id="2077276"/>
    <lineage>
        <taxon>Eukaryota</taxon>
        <taxon>Sar</taxon>
        <taxon>Stramenopiles</taxon>
        <taxon>Oomycota</taxon>
        <taxon>Peronosporomycetes</taxon>
        <taxon>Peronosporales</taxon>
        <taxon>Peronosporaceae</taxon>
        <taxon>Phytophthora</taxon>
    </lineage>
</organism>
<evidence type="ECO:0000256" key="5">
    <source>
        <dbReference type="RuleBase" id="RU367124"/>
    </source>
</evidence>
<dbReference type="Pfam" id="PF16810">
    <property type="entry name" value="RXLR"/>
    <property type="match status" value="1"/>
</dbReference>
<dbReference type="EMBL" id="BSXW01000001">
    <property type="protein sequence ID" value="GMF09073.1"/>
    <property type="molecule type" value="Genomic_DNA"/>
</dbReference>
<comment type="similarity">
    <text evidence="2 5">Belongs to the RxLR effector family.</text>
</comment>
<dbReference type="Proteomes" id="UP001165083">
    <property type="component" value="Unassembled WGS sequence"/>
</dbReference>
<evidence type="ECO:0000313" key="8">
    <source>
        <dbReference type="Proteomes" id="UP001165083"/>
    </source>
</evidence>
<evidence type="ECO:0000256" key="4">
    <source>
        <dbReference type="ARBA" id="ARBA00022729"/>
    </source>
</evidence>
<name>A0A9W6TAH2_9STRA</name>
<comment type="caution">
    <text evidence="7">The sequence shown here is derived from an EMBL/GenBank/DDBJ whole genome shotgun (WGS) entry which is preliminary data.</text>
</comment>
<keyword evidence="4 5" id="KW-0732">Signal</keyword>
<evidence type="ECO:0000256" key="3">
    <source>
        <dbReference type="ARBA" id="ARBA00022525"/>
    </source>
</evidence>
<feature type="compositionally biased region" description="Acidic residues" evidence="6">
    <location>
        <begin position="63"/>
        <end position="83"/>
    </location>
</feature>
<sequence length="157" mass="17281">MRAHYIILVAAATSFATFGDVSATIGLGQNEISGMTAAAGIFQPHKAARGDGNRFLRKRDAGAEDADGEDVVDTSQEEEEEEERGITDLAAKLDDTLTIKTLRSVHQKKFTDAWHHLQGSELSTEKRDAILQFLTLSADERKAVLHAIPKQKWPTHQ</sequence>
<proteinExistence type="inferred from homology"/>
<feature type="chain" id="PRO_5041020889" description="RxLR effector protein" evidence="5">
    <location>
        <begin position="24"/>
        <end position="157"/>
    </location>
</feature>
<evidence type="ECO:0000313" key="7">
    <source>
        <dbReference type="EMBL" id="GMF09073.1"/>
    </source>
</evidence>